<feature type="compositionally biased region" description="Polar residues" evidence="1">
    <location>
        <begin position="548"/>
        <end position="560"/>
    </location>
</feature>
<dbReference type="EMBL" id="KV918787">
    <property type="protein sequence ID" value="OSX79726.1"/>
    <property type="molecule type" value="Genomic_DNA"/>
</dbReference>
<evidence type="ECO:0000313" key="2">
    <source>
        <dbReference type="EMBL" id="OSX79726.1"/>
    </source>
</evidence>
<feature type="compositionally biased region" description="Pro residues" evidence="1">
    <location>
        <begin position="515"/>
        <end position="527"/>
    </location>
</feature>
<evidence type="ECO:0000313" key="3">
    <source>
        <dbReference type="Proteomes" id="UP000218209"/>
    </source>
</evidence>
<sequence>MSAFLVPSLASGGAAVRCRAGGRLAGPPPPPRASTSVLAVVPPRVFLRPPGSVGRPRVRLASPLSGPPPAFAGGWLVPPVCATGGGEDVKDVIKKVAEELAEEKVERRAGAGAKARPETDAKTSNGEGGADGDGGSGDGDGDGGEGGGGDDGKDGGDGDDEGDAEGHDTAKELIDVLPDEQQEAVKRAVADENVSRLAKLTSILNGMLSRTLSTILATIPAPVLVSIIGVFTTYMGHRFQRYQAAESAKRKAEEARRDARAKQEADMAEFYTEFTGPLLRATAKLQERLHCLAAIKTKALAAGSAVGIPHPPVVYGGSPVPADESRDPAHLAYLLARYFGVVERLKGGSAAMDFGRPAADRIFLNLVGRVQGILSASDGALTNLQRSEMDFSASTGRVPAPAGPLRVVTHHQSVVGELMLRSHWYGDGDKAGGGGGTVGGKGGIHTQASALISYRDFCRLLDTEAEMQRWVRPLMAEAWRLIHNIDPPPPPPPRRHAALGARFYDRSAAATGGAPAPPQRPTCPSPTPACGGTSPLTRRAVPGAPWSSRASTFCKTRSST</sequence>
<proteinExistence type="predicted"/>
<feature type="compositionally biased region" description="Gly residues" evidence="1">
    <location>
        <begin position="126"/>
        <end position="149"/>
    </location>
</feature>
<accession>A0A1X6PG57</accession>
<dbReference type="AlphaFoldDB" id="A0A1X6PG57"/>
<keyword evidence="3" id="KW-1185">Reference proteome</keyword>
<feature type="region of interest" description="Disordered" evidence="1">
    <location>
        <begin position="509"/>
        <end position="560"/>
    </location>
</feature>
<dbReference type="Proteomes" id="UP000218209">
    <property type="component" value="Unassembled WGS sequence"/>
</dbReference>
<feature type="compositionally biased region" description="Basic and acidic residues" evidence="1">
    <location>
        <begin position="103"/>
        <end position="121"/>
    </location>
</feature>
<feature type="region of interest" description="Disordered" evidence="1">
    <location>
        <begin position="103"/>
        <end position="166"/>
    </location>
</feature>
<name>A0A1X6PG57_PORUM</name>
<evidence type="ECO:0000256" key="1">
    <source>
        <dbReference type="SAM" id="MobiDB-lite"/>
    </source>
</evidence>
<gene>
    <name evidence="2" type="ORF">BU14_0072s0083</name>
</gene>
<reference evidence="2 3" key="1">
    <citation type="submission" date="2017-03" db="EMBL/GenBank/DDBJ databases">
        <title>WGS assembly of Porphyra umbilicalis.</title>
        <authorList>
            <person name="Brawley S.H."/>
            <person name="Blouin N.A."/>
            <person name="Ficko-Blean E."/>
            <person name="Wheeler G.L."/>
            <person name="Lohr M."/>
            <person name="Goodson H.V."/>
            <person name="Jenkins J.W."/>
            <person name="Blaby-Haas C.E."/>
            <person name="Helliwell K.E."/>
            <person name="Chan C."/>
            <person name="Marriage T."/>
            <person name="Bhattacharya D."/>
            <person name="Klein A.S."/>
            <person name="Badis Y."/>
            <person name="Brodie J."/>
            <person name="Cao Y."/>
            <person name="Collen J."/>
            <person name="Dittami S.M."/>
            <person name="Gachon C.M."/>
            <person name="Green B.R."/>
            <person name="Karpowicz S."/>
            <person name="Kim J.W."/>
            <person name="Kudahl U."/>
            <person name="Lin S."/>
            <person name="Michel G."/>
            <person name="Mittag M."/>
            <person name="Olson B.J."/>
            <person name="Pangilinan J."/>
            <person name="Peng Y."/>
            <person name="Qiu H."/>
            <person name="Shu S."/>
            <person name="Singer J.T."/>
            <person name="Smith A.G."/>
            <person name="Sprecher B.N."/>
            <person name="Wagner V."/>
            <person name="Wang W."/>
            <person name="Wang Z.-Y."/>
            <person name="Yan J."/>
            <person name="Yarish C."/>
            <person name="Zoeuner-Riek S."/>
            <person name="Zhuang Y."/>
            <person name="Zou Y."/>
            <person name="Lindquist E.A."/>
            <person name="Grimwood J."/>
            <person name="Barry K."/>
            <person name="Rokhsar D.S."/>
            <person name="Schmutz J."/>
            <person name="Stiller J.W."/>
            <person name="Grossman A.R."/>
            <person name="Prochnik S.E."/>
        </authorList>
    </citation>
    <scope>NUCLEOTIDE SEQUENCE [LARGE SCALE GENOMIC DNA]</scope>
    <source>
        <strain evidence="2">4086291</strain>
    </source>
</reference>
<protein>
    <submittedName>
        <fullName evidence="2">Uncharacterized protein</fullName>
    </submittedName>
</protein>
<organism evidence="2 3">
    <name type="scientific">Porphyra umbilicalis</name>
    <name type="common">Purple laver</name>
    <name type="synonym">Red alga</name>
    <dbReference type="NCBI Taxonomy" id="2786"/>
    <lineage>
        <taxon>Eukaryota</taxon>
        <taxon>Rhodophyta</taxon>
        <taxon>Bangiophyceae</taxon>
        <taxon>Bangiales</taxon>
        <taxon>Bangiaceae</taxon>
        <taxon>Porphyra</taxon>
    </lineage>
</organism>